<evidence type="ECO:0000313" key="2">
    <source>
        <dbReference type="EMBL" id="MBD0414900.1"/>
    </source>
</evidence>
<feature type="domain" description="Putative DNA-binding" evidence="1">
    <location>
        <begin position="6"/>
        <end position="97"/>
    </location>
</feature>
<keyword evidence="3" id="KW-1185">Reference proteome</keyword>
<organism evidence="2 3">
    <name type="scientific">Oryzicola mucosus</name>
    <dbReference type="NCBI Taxonomy" id="2767425"/>
    <lineage>
        <taxon>Bacteria</taxon>
        <taxon>Pseudomonadati</taxon>
        <taxon>Pseudomonadota</taxon>
        <taxon>Alphaproteobacteria</taxon>
        <taxon>Hyphomicrobiales</taxon>
        <taxon>Phyllobacteriaceae</taxon>
        <taxon>Oryzicola</taxon>
    </lineage>
</organism>
<comment type="caution">
    <text evidence="2">The sequence shown here is derived from an EMBL/GenBank/DDBJ whole genome shotgun (WGS) entry which is preliminary data.</text>
</comment>
<dbReference type="AlphaFoldDB" id="A0A8J6PNT7"/>
<dbReference type="GO" id="GO:0003677">
    <property type="term" value="F:DNA binding"/>
    <property type="evidence" value="ECO:0007669"/>
    <property type="project" value="UniProtKB-KW"/>
</dbReference>
<evidence type="ECO:0000313" key="3">
    <source>
        <dbReference type="Proteomes" id="UP000643405"/>
    </source>
</evidence>
<reference evidence="2" key="1">
    <citation type="submission" date="2020-09" db="EMBL/GenBank/DDBJ databases">
        <title>Genome seq and assembly of Tianweitania sp.</title>
        <authorList>
            <person name="Chhetri G."/>
        </authorList>
    </citation>
    <scope>NUCLEOTIDE SEQUENCE</scope>
    <source>
        <strain evidence="2">Rool2</strain>
    </source>
</reference>
<keyword evidence="2" id="KW-0238">DNA-binding</keyword>
<dbReference type="InterPro" id="IPR018640">
    <property type="entry name" value="DUF2063"/>
</dbReference>
<gene>
    <name evidence="2" type="ORF">ICI42_09560</name>
</gene>
<dbReference type="Proteomes" id="UP000643405">
    <property type="component" value="Unassembled WGS sequence"/>
</dbReference>
<dbReference type="EMBL" id="JACVVX010000002">
    <property type="protein sequence ID" value="MBD0414900.1"/>
    <property type="molecule type" value="Genomic_DNA"/>
</dbReference>
<dbReference type="RefSeq" id="WP_188164310.1">
    <property type="nucleotide sequence ID" value="NZ_JACVVX010000002.1"/>
</dbReference>
<proteinExistence type="predicted"/>
<accession>A0A8J6PNT7</accession>
<sequence length="255" mass="26921">MNHAAFQHDFVTALLDPAAPLPVGVTTARGLPDAKRFAVYRNNVAVALHNALANRFPVTRRLVGEDFFAVMARGFIAREKPASPLIFDYGDGFPEYIATFEPARSLPYLADTAALEALWTRAYHAADTDAIGASALADAADIANCALVPHPAAALLTSPYPAGSIWQAHQTDSAGEITVRGRETVVVARPGMEVSVHIIPDRDAAFARALFAGQTMQAAAELALEADSGFAFGPALVGLVSLGAFQALLPQESKP</sequence>
<protein>
    <submittedName>
        <fullName evidence="2">Putative DNA-binding domain-containing protein</fullName>
    </submittedName>
</protein>
<dbReference type="Pfam" id="PF09836">
    <property type="entry name" value="DUF2063"/>
    <property type="match status" value="1"/>
</dbReference>
<name>A0A8J6PNT7_9HYPH</name>
<evidence type="ECO:0000259" key="1">
    <source>
        <dbReference type="Pfam" id="PF09836"/>
    </source>
</evidence>
<dbReference type="Gene3D" id="1.10.150.690">
    <property type="entry name" value="DUF2063"/>
    <property type="match status" value="1"/>
</dbReference>
<dbReference type="InterPro" id="IPR044922">
    <property type="entry name" value="DUF2063_N_sf"/>
</dbReference>